<dbReference type="PANTHER" id="PTHR14215">
    <property type="entry name" value="PROTEIN OF UNKNOWN FUNCTION DUF729"/>
    <property type="match status" value="1"/>
</dbReference>
<dbReference type="EMBL" id="JAGFMF010011861">
    <property type="protein sequence ID" value="KAG8510902.1"/>
    <property type="molecule type" value="Genomic_DNA"/>
</dbReference>
<dbReference type="Pfam" id="PF05308">
    <property type="entry name" value="Mito_fiss_reg"/>
    <property type="match status" value="1"/>
</dbReference>
<sequence>GPNPNELAHLTVTNERRHSQSQAAISTLPNEVGHGLGPAEFDFPPRMRKWRPEDQHRGDQQAGIDVRALQYRKQRTPGGVDRIRKPACVTPAADILGLLVGSESEEGERGDLVGLESPGSFRPKPILQIWENKDCGSTRSIVRIIGKILPLGPCPRPKFELIPVLNSVGTGNCGSVVPSFADILCVANEEEASCLRFRSSMWKNKEEEKMEFSHPLQLVWDPLLPTLRHNNKPIKNNRPGGDAAFKKIAVLEDELSFLRSQIAAIVAMQDLKRSTNSNSFDLNEGPRCLGQTPSLETAQLRVEPDLFSSSLLPSPPPPPPLPPQLSSLQPPSSLHPESNNICNSDNSGTEMKKQHPGASKTSCNRRSKHQKSKDVPNMVDVLKDLNKVKLRAIERSPGGRPIHKRKRQNSHWDPVSLISHALKKKFAFQEDDSFEKENTSWESSPFSSPETP</sequence>
<dbReference type="GO" id="GO:0009060">
    <property type="term" value="P:aerobic respiration"/>
    <property type="evidence" value="ECO:0007669"/>
    <property type="project" value="UniProtKB-UniRule"/>
</dbReference>
<gene>
    <name evidence="6" type="ORF">J0S82_010587</name>
</gene>
<organism evidence="6 7">
    <name type="scientific">Galemys pyrenaicus</name>
    <name type="common">Iberian desman</name>
    <name type="synonym">Pyrenean desman</name>
    <dbReference type="NCBI Taxonomy" id="202257"/>
    <lineage>
        <taxon>Eukaryota</taxon>
        <taxon>Metazoa</taxon>
        <taxon>Chordata</taxon>
        <taxon>Craniata</taxon>
        <taxon>Vertebrata</taxon>
        <taxon>Euteleostomi</taxon>
        <taxon>Mammalia</taxon>
        <taxon>Eutheria</taxon>
        <taxon>Laurasiatheria</taxon>
        <taxon>Eulipotyphla</taxon>
        <taxon>Talpidae</taxon>
        <taxon>Galemys</taxon>
    </lineage>
</organism>
<feature type="compositionally biased region" description="Low complexity" evidence="5">
    <location>
        <begin position="324"/>
        <end position="334"/>
    </location>
</feature>
<evidence type="ECO:0000256" key="1">
    <source>
        <dbReference type="ARBA" id="ARBA00004173"/>
    </source>
</evidence>
<feature type="region of interest" description="Disordered" evidence="5">
    <location>
        <begin position="392"/>
        <end position="415"/>
    </location>
</feature>
<name>A0A8J6A2A2_GALPY</name>
<feature type="non-terminal residue" evidence="6">
    <location>
        <position position="1"/>
    </location>
</feature>
<feature type="compositionally biased region" description="Pro residues" evidence="5">
    <location>
        <begin position="313"/>
        <end position="323"/>
    </location>
</feature>
<feature type="region of interest" description="Disordered" evidence="5">
    <location>
        <begin position="307"/>
        <end position="378"/>
    </location>
</feature>
<keyword evidence="7" id="KW-1185">Reference proteome</keyword>
<evidence type="ECO:0000256" key="2">
    <source>
        <dbReference type="ARBA" id="ARBA00005807"/>
    </source>
</evidence>
<dbReference type="AlphaFoldDB" id="A0A8J6A2A2"/>
<protein>
    <recommendedName>
        <fullName evidence="4">Mitochondrial fission regulator</fullName>
    </recommendedName>
</protein>
<comment type="subcellular location">
    <subcellularLocation>
        <location evidence="1 4">Mitochondrion</location>
    </subcellularLocation>
</comment>
<proteinExistence type="inferred from homology"/>
<comment type="caution">
    <text evidence="6">The sequence shown here is derived from an EMBL/GenBank/DDBJ whole genome shotgun (WGS) entry which is preliminary data.</text>
</comment>
<feature type="non-terminal residue" evidence="6">
    <location>
        <position position="452"/>
    </location>
</feature>
<feature type="compositionally biased region" description="Polar residues" evidence="5">
    <location>
        <begin position="20"/>
        <end position="29"/>
    </location>
</feature>
<dbReference type="GO" id="GO:0000266">
    <property type="term" value="P:mitochondrial fission"/>
    <property type="evidence" value="ECO:0007669"/>
    <property type="project" value="UniProtKB-UniRule"/>
</dbReference>
<dbReference type="Proteomes" id="UP000700334">
    <property type="component" value="Unassembled WGS sequence"/>
</dbReference>
<accession>A0A8J6A2A2</accession>
<dbReference type="OrthoDB" id="2133332at2759"/>
<reference evidence="6" key="1">
    <citation type="journal article" date="2021" name="Evol. Appl.">
        <title>The genome of the Pyrenean desman and the effects of bottlenecks and inbreeding on the genomic landscape of an endangered species.</title>
        <authorList>
            <person name="Escoda L."/>
            <person name="Castresana J."/>
        </authorList>
    </citation>
    <scope>NUCLEOTIDE SEQUENCE</scope>
    <source>
        <strain evidence="6">IBE-C5619</strain>
    </source>
</reference>
<dbReference type="PANTHER" id="PTHR14215:SF2">
    <property type="entry name" value="MITOCHONDRIAL FISSION REGULATOR 2"/>
    <property type="match status" value="1"/>
</dbReference>
<evidence type="ECO:0000256" key="5">
    <source>
        <dbReference type="SAM" id="MobiDB-lite"/>
    </source>
</evidence>
<keyword evidence="3 4" id="KW-0496">Mitochondrion</keyword>
<comment type="function">
    <text evidence="4">Plays a role in mitochondrial aerobic respiration. Regulates mitochondrial organization and fission.</text>
</comment>
<feature type="compositionally biased region" description="Basic and acidic residues" evidence="5">
    <location>
        <begin position="50"/>
        <end position="59"/>
    </location>
</feature>
<evidence type="ECO:0000313" key="6">
    <source>
        <dbReference type="EMBL" id="KAG8510902.1"/>
    </source>
</evidence>
<evidence type="ECO:0000256" key="4">
    <source>
        <dbReference type="RuleBase" id="RU369053"/>
    </source>
</evidence>
<feature type="compositionally biased region" description="Polar residues" evidence="5">
    <location>
        <begin position="440"/>
        <end position="452"/>
    </location>
</feature>
<feature type="region of interest" description="Disordered" evidence="5">
    <location>
        <begin position="12"/>
        <end position="63"/>
    </location>
</feature>
<comment type="similarity">
    <text evidence="2 4">Belongs to the MTFR1 family.</text>
</comment>
<dbReference type="InterPro" id="IPR007972">
    <property type="entry name" value="Mtfr1"/>
</dbReference>
<dbReference type="GO" id="GO:0005739">
    <property type="term" value="C:mitochondrion"/>
    <property type="evidence" value="ECO:0007669"/>
    <property type="project" value="UniProtKB-SubCell"/>
</dbReference>
<evidence type="ECO:0000256" key="3">
    <source>
        <dbReference type="ARBA" id="ARBA00023128"/>
    </source>
</evidence>
<evidence type="ECO:0000313" key="7">
    <source>
        <dbReference type="Proteomes" id="UP000700334"/>
    </source>
</evidence>
<feature type="compositionally biased region" description="Polar residues" evidence="5">
    <location>
        <begin position="335"/>
        <end position="349"/>
    </location>
</feature>
<feature type="region of interest" description="Disordered" evidence="5">
    <location>
        <begin position="429"/>
        <end position="452"/>
    </location>
</feature>